<name>A0ACC2VYH4_9TREE</name>
<dbReference type="Proteomes" id="UP001227268">
    <property type="component" value="Unassembled WGS sequence"/>
</dbReference>
<evidence type="ECO:0000313" key="2">
    <source>
        <dbReference type="Proteomes" id="UP001227268"/>
    </source>
</evidence>
<protein>
    <submittedName>
        <fullName evidence="1">Uncharacterized protein</fullName>
    </submittedName>
</protein>
<reference evidence="1" key="1">
    <citation type="submission" date="2023-04" db="EMBL/GenBank/DDBJ databases">
        <title>Draft Genome sequencing of Naganishia species isolated from polar environments using Oxford Nanopore Technology.</title>
        <authorList>
            <person name="Leo P."/>
            <person name="Venkateswaran K."/>
        </authorList>
    </citation>
    <scope>NUCLEOTIDE SEQUENCE</scope>
    <source>
        <strain evidence="1">MNA-CCFEE 5423</strain>
    </source>
</reference>
<gene>
    <name evidence="1" type="ORF">QFC21_001933</name>
</gene>
<keyword evidence="2" id="KW-1185">Reference proteome</keyword>
<dbReference type="EMBL" id="JASBWT010000005">
    <property type="protein sequence ID" value="KAJ9104438.1"/>
    <property type="molecule type" value="Genomic_DNA"/>
</dbReference>
<comment type="caution">
    <text evidence="1">The sequence shown here is derived from an EMBL/GenBank/DDBJ whole genome shotgun (WGS) entry which is preliminary data.</text>
</comment>
<evidence type="ECO:0000313" key="1">
    <source>
        <dbReference type="EMBL" id="KAJ9104438.1"/>
    </source>
</evidence>
<accession>A0ACC2VYH4</accession>
<proteinExistence type="predicted"/>
<organism evidence="1 2">
    <name type="scientific">Naganishia friedmannii</name>
    <dbReference type="NCBI Taxonomy" id="89922"/>
    <lineage>
        <taxon>Eukaryota</taxon>
        <taxon>Fungi</taxon>
        <taxon>Dikarya</taxon>
        <taxon>Basidiomycota</taxon>
        <taxon>Agaricomycotina</taxon>
        <taxon>Tremellomycetes</taxon>
        <taxon>Filobasidiales</taxon>
        <taxon>Filobasidiaceae</taxon>
        <taxon>Naganishia</taxon>
    </lineage>
</organism>
<sequence>MAFPDFARMGKVSLVGAFDGIDLYSSSSSADLFQYSSNGDSFVIFGQGGGGAVQDVVQANQGGSITTVCYMPSASSTGQGTYYLAGNFTTLMASNDTLPTTFANIAAYTSSSSSSTAALLALGKGLDGAVRTIHCDSQNRKIWAGGDFFAPVDDAQGGYKGSVAIWDVADGGGGAWQPPAFGGLAGPVETITQNPNQAEQWLFGGEFVTRLVAGNSSWMNTTTSSSSSTNGTTTPGSGNANANGTTVYLNSTTSSLPSSPLGTLGNTNSPYLTPLPLLTPISAIDAGPSTASAGHGNASTLLCAGSLAATTQAATREELERDAWWVRDGSVGKVTVNLYRLVRASGVRLGNALDGGQRGTTSFRVITIPDNNVRTLQYTDPSTLLSTTCTSSCPLSLLDSITAQDFMFVSSNSDGSTATELEITGFQIYLEGWTGDGAGLSLVQLLSGGTGTSSAVGDENSKVCASATGNGGGQETTVQTTGNGWQIVESDTSIPGTIRLVLVTQITTTASERPSVIYYPYIATNGFYNLFITTPGCARLPLVAGTCGERTGNVDVEVFSGRGALPIVTTLDERSSSDSRALVFSGYLERSSEEFGVTVRLALASQPTGAEGGVGQWTLVAGEVDAVFDAVAVNGTRGNSSSVVQGPTTITGGQVADGQVVQSSSSLNTTTTTTMMGNSTWTLGYGTFAWSNTTSSSTGSSKTGTTDGTSLLLPANQTPLDALAFTLSKAQNATLGSTSAASGWSIKAFANVPAVAKTLLFVGGNFTAGNYSNLLVLDTSSKSVVALKAGGVNGPVNSLVGWDRYLLVGGEFTALQQQQSAGGGGVALKNLAKYDTQSGEWSSLSGGVDDRVTTVALAADGHTLEVTGEFGGVFLRNGTRVASGGVATYDLSADDWSLTGGGGRVWGSVQARATAGSGSAVVGRIGGVSAYGASGLVSLTGDGQQVALQVTGSAIGFAMNQSGAQSTTNTPNRRRAVGDDDASEEGEEAFALEILPHHASTRSSAPWFNRHLSASALTKRQSSSSAQTSSAALSAMMKDSYTAPSILTVAYYTNASSSSSDPWTIIGGNFTSTTGIRNLGIWNTAQTTVVPVVSASSRTPEDVVGVIRALQVVNDANQGWLFVGGDKGFGWVDMTAQGKAGDWKSVPALANGVNGNTSLGAVYAIGHRGSSSGKTSNEQVIVAGAFTTAGSLGCVGVCSWDPQQNRWSTLGDGLRSGVVSSLQVGGQNAENLLVAGSFVLSDGMSAAVAIYSFTNTSWITLGTADALPGSVRAVTMDNGNTGSVWAAGQSSSDNQPFLMHWDGHSWSTQTSGLESGTRISQLVFVPLSKSHTSTSSGSMESDRLLLATGLIRVPVQKTQGGTTSTVVVNATSALFDGQTWVPMLIGKQSDGSPATGSGLFYSQESFTFSTKHYLALGLIVLIAIANSTGLVFLITLIGLLVMFCWRPRDSSRQRAVAANGGEGEETEEDRQRRLDAIQAAIFGEKAAAAAGFVTRTPKTEAVPPIVLAAPIRTRSSSSSSITSSSSLSEHGPEPLGRPTTVKYSFTGEDAREVTVMAGERIYVVEEAEGEDWWFVRTQDGREGVVPAAYIW</sequence>